<evidence type="ECO:0000313" key="2">
    <source>
        <dbReference type="EMBL" id="EDR29551.1"/>
    </source>
</evidence>
<gene>
    <name evidence="2" type="ORF">EDI_299260</name>
</gene>
<protein>
    <submittedName>
        <fullName evidence="2">Uncharacterized protein</fullName>
    </submittedName>
</protein>
<proteinExistence type="predicted"/>
<organism evidence="3">
    <name type="scientific">Entamoeba dispar (strain ATCC PRA-260 / SAW760)</name>
    <dbReference type="NCBI Taxonomy" id="370354"/>
    <lineage>
        <taxon>Eukaryota</taxon>
        <taxon>Amoebozoa</taxon>
        <taxon>Evosea</taxon>
        <taxon>Archamoebae</taxon>
        <taxon>Mastigamoebida</taxon>
        <taxon>Entamoebidae</taxon>
        <taxon>Entamoeba</taxon>
    </lineage>
</organism>
<reference evidence="3" key="1">
    <citation type="submission" date="2007-12" db="EMBL/GenBank/DDBJ databases">
        <title>Annotation of Entamoeba dispar SAW760.</title>
        <authorList>
            <person name="Lorenzi H."/>
            <person name="Inman J."/>
            <person name="Schobel S."/>
            <person name="Amedeo P."/>
            <person name="Caler E."/>
        </authorList>
    </citation>
    <scope>NUCLEOTIDE SEQUENCE [LARGE SCALE GENOMIC DNA]</scope>
    <source>
        <strain evidence="3">ATCC PRA-260 / SAW760</strain>
    </source>
</reference>
<dbReference type="VEuPathDB" id="AmoebaDB:EDI_299260"/>
<keyword evidence="3" id="KW-1185">Reference proteome</keyword>
<feature type="coiled-coil region" evidence="1">
    <location>
        <begin position="18"/>
        <end position="49"/>
    </location>
</feature>
<name>B0E7E5_ENTDS</name>
<dbReference type="eggNOG" id="ENOG502RED6">
    <property type="taxonomic scope" value="Eukaryota"/>
</dbReference>
<dbReference type="OMA" id="DEWNQEI"/>
<dbReference type="KEGG" id="edi:EDI_299260"/>
<keyword evidence="1" id="KW-0175">Coiled coil</keyword>
<dbReference type="Proteomes" id="UP000008076">
    <property type="component" value="Unassembled WGS sequence"/>
</dbReference>
<evidence type="ECO:0000313" key="3">
    <source>
        <dbReference type="Proteomes" id="UP000008076"/>
    </source>
</evidence>
<accession>B0E7E5</accession>
<dbReference type="EMBL" id="DS548000">
    <property type="protein sequence ID" value="EDR29551.1"/>
    <property type="molecule type" value="Genomic_DNA"/>
</dbReference>
<evidence type="ECO:0000256" key="1">
    <source>
        <dbReference type="SAM" id="Coils"/>
    </source>
</evidence>
<sequence>MNIIEQATMIINTTGNQLEEQKRHFDEWNQEIENKIDEVSTQIKEMLFKPKTLSDQTIKEEIKILGAYELYNHNLFLSLNQRNTKLNKQKYSIKDIVTIQFNDCSYKIPKKYAEELLKECKEVNVINLSGKGFGFVTEYLRGEEISEFKEEEKNQVIQLFQYFGLNWKGLNSFKRPIIISESDIFISGEFTYEIIDDGVSVQKTQNDKNKSILIIDKEITKVCFTVESIGEYPYGYCIIIGCCTDKNDVFGSGVYLPIKGGYIVSNGLQRNEQQMSFNSIKEEDDIWFTFDADNQNVQIQLNDEEQINVKVKGTHFYPFVIMKYKEQIIQISHLSNN</sequence>
<dbReference type="GeneID" id="5879205"/>
<dbReference type="AlphaFoldDB" id="B0E7E5"/>
<dbReference type="OrthoDB" id="27709at2759"/>
<dbReference type="RefSeq" id="XP_001734303.1">
    <property type="nucleotide sequence ID" value="XM_001734251.1"/>
</dbReference>